<dbReference type="InterPro" id="IPR029058">
    <property type="entry name" value="AB_hydrolase_fold"/>
</dbReference>
<dbReference type="AlphaFoldDB" id="A0A7X0JWW5"/>
<dbReference type="Gene3D" id="3.40.50.1820">
    <property type="entry name" value="alpha/beta hydrolase"/>
    <property type="match status" value="1"/>
</dbReference>
<dbReference type="EMBL" id="JACHHT010000002">
    <property type="protein sequence ID" value="MBB6523000.1"/>
    <property type="molecule type" value="Genomic_DNA"/>
</dbReference>
<evidence type="ECO:0000313" key="1">
    <source>
        <dbReference type="EMBL" id="MBB6523000.1"/>
    </source>
</evidence>
<accession>A0A7X0JWW5</accession>
<sequence length="137" mass="15189">MSEALNGFLKTERGRKIERVELIGYSGGGALSVLLADQVKGISKVVTLAGNLDHKAWTESFGYLPLFQSLNPIRDARLGKLPALHIAGADDENIKPEIIKSFVAKHGGELVLLEGVDHNCCWLEYWPELLTRIERLH</sequence>
<dbReference type="SUPFAM" id="SSF53474">
    <property type="entry name" value="alpha/beta-Hydrolases"/>
    <property type="match status" value="1"/>
</dbReference>
<dbReference type="InParanoid" id="A0A7X0JWW5"/>
<keyword evidence="2" id="KW-1185">Reference proteome</keyword>
<dbReference type="GO" id="GO:0016787">
    <property type="term" value="F:hydrolase activity"/>
    <property type="evidence" value="ECO:0007669"/>
    <property type="project" value="UniProtKB-KW"/>
</dbReference>
<gene>
    <name evidence="1" type="ORF">HNR48_003285</name>
</gene>
<dbReference type="Proteomes" id="UP000528457">
    <property type="component" value="Unassembled WGS sequence"/>
</dbReference>
<keyword evidence="1" id="KW-0378">Hydrolase</keyword>
<reference evidence="1 2" key="1">
    <citation type="submission" date="2020-08" db="EMBL/GenBank/DDBJ databases">
        <title>Genomic Encyclopedia of Type Strains, Phase IV (KMG-IV): sequencing the most valuable type-strain genomes for metagenomic binning, comparative biology and taxonomic classification.</title>
        <authorList>
            <person name="Goeker M."/>
        </authorList>
    </citation>
    <scope>NUCLEOTIDE SEQUENCE [LARGE SCALE GENOMIC DNA]</scope>
    <source>
        <strain evidence="1 2">DSM 22368</strain>
    </source>
</reference>
<dbReference type="RefSeq" id="WP_166843188.1">
    <property type="nucleotide sequence ID" value="NZ_JAAONY010000002.1"/>
</dbReference>
<name>A0A7X0JWW5_9GAMM</name>
<comment type="caution">
    <text evidence="1">The sequence shown here is derived from an EMBL/GenBank/DDBJ whole genome shotgun (WGS) entry which is preliminary data.</text>
</comment>
<protein>
    <submittedName>
        <fullName evidence="1">Dienelactone hydrolase</fullName>
    </submittedName>
</protein>
<proteinExistence type="predicted"/>
<evidence type="ECO:0000313" key="2">
    <source>
        <dbReference type="Proteomes" id="UP000528457"/>
    </source>
</evidence>
<organism evidence="1 2">
    <name type="scientific">Pseudoteredinibacter isoporae</name>
    <dbReference type="NCBI Taxonomy" id="570281"/>
    <lineage>
        <taxon>Bacteria</taxon>
        <taxon>Pseudomonadati</taxon>
        <taxon>Pseudomonadota</taxon>
        <taxon>Gammaproteobacteria</taxon>
        <taxon>Cellvibrionales</taxon>
        <taxon>Cellvibrionaceae</taxon>
        <taxon>Pseudoteredinibacter</taxon>
    </lineage>
</organism>